<organism evidence="3 4">
    <name type="scientific">Parascedosporium putredinis</name>
    <dbReference type="NCBI Taxonomy" id="1442378"/>
    <lineage>
        <taxon>Eukaryota</taxon>
        <taxon>Fungi</taxon>
        <taxon>Dikarya</taxon>
        <taxon>Ascomycota</taxon>
        <taxon>Pezizomycotina</taxon>
        <taxon>Sordariomycetes</taxon>
        <taxon>Hypocreomycetidae</taxon>
        <taxon>Microascales</taxon>
        <taxon>Microascaceae</taxon>
        <taxon>Parascedosporium</taxon>
    </lineage>
</organism>
<evidence type="ECO:0000313" key="3">
    <source>
        <dbReference type="EMBL" id="CAI4210660.1"/>
    </source>
</evidence>
<dbReference type="Proteomes" id="UP000838763">
    <property type="component" value="Unassembled WGS sequence"/>
</dbReference>
<keyword evidence="4" id="KW-1185">Reference proteome</keyword>
<evidence type="ECO:0000256" key="1">
    <source>
        <dbReference type="SAM" id="MobiDB-lite"/>
    </source>
</evidence>
<dbReference type="InterPro" id="IPR055481">
    <property type="entry name" value="DUF7053"/>
</dbReference>
<feature type="region of interest" description="Disordered" evidence="1">
    <location>
        <begin position="337"/>
        <end position="360"/>
    </location>
</feature>
<gene>
    <name evidence="3" type="ORF">PPNO1_LOCUS461</name>
</gene>
<dbReference type="PANTHER" id="PTHR38117:SF2">
    <property type="entry name" value="NACHT AND WD40 DOMAIN PROTEIN"/>
    <property type="match status" value="1"/>
</dbReference>
<dbReference type="EMBL" id="CALLCH030000001">
    <property type="protein sequence ID" value="CAI4210660.1"/>
    <property type="molecule type" value="Genomic_DNA"/>
</dbReference>
<comment type="caution">
    <text evidence="3">The sequence shown here is derived from an EMBL/GenBank/DDBJ whole genome shotgun (WGS) entry which is preliminary data.</text>
</comment>
<feature type="region of interest" description="Disordered" evidence="1">
    <location>
        <begin position="181"/>
        <end position="207"/>
    </location>
</feature>
<dbReference type="PANTHER" id="PTHR38117">
    <property type="entry name" value="NACHT AND WD40 DOMAIN PROTEIN"/>
    <property type="match status" value="1"/>
</dbReference>
<proteinExistence type="predicted"/>
<evidence type="ECO:0000313" key="4">
    <source>
        <dbReference type="Proteomes" id="UP000838763"/>
    </source>
</evidence>
<dbReference type="Pfam" id="PF23155">
    <property type="entry name" value="DUF7053"/>
    <property type="match status" value="1"/>
</dbReference>
<sequence length="360" mass="38607">MSKRTVFTTITPLPAGITREIAVAFLQDHLRMIDLNPLVIARHPISCPANAPPDEHHCSWYSLTDSISYLPGGKVTGQVSYTAAFNNVSRGVQTHVYAPMGLNIRETWTVGGTLPGEPSEPVELGLGAPQTGLYVREDVDMRCNVLMASFVKKTLKKAHSSLVEAVKVEAQRTADTIAAAAASPSVAHPRGVANPSPGHSWSGSAPPACSGNPLLTSRVVSKYPRAKEQDYSDIAAANPFDDSDDSSSWDSPILGHANTGHFPPTNRYSAFEPEAKSSGSSYLRRYPAQEPELDLLGAQRPRDPSYYAPQVCHGPPQGQGLLALCASVLHWLVARAARSQSSSRPHKVSSDYPSRPSAPP</sequence>
<name>A0A9P1GU77_9PEZI</name>
<feature type="domain" description="DUF7053" evidence="2">
    <location>
        <begin position="2"/>
        <end position="171"/>
    </location>
</feature>
<reference evidence="3" key="1">
    <citation type="submission" date="2022-11" db="EMBL/GenBank/DDBJ databases">
        <authorList>
            <person name="Scott C."/>
            <person name="Bruce N."/>
        </authorList>
    </citation>
    <scope>NUCLEOTIDE SEQUENCE</scope>
</reference>
<accession>A0A9P1GU77</accession>
<dbReference type="OrthoDB" id="3246050at2759"/>
<evidence type="ECO:0000259" key="2">
    <source>
        <dbReference type="Pfam" id="PF23155"/>
    </source>
</evidence>
<protein>
    <recommendedName>
        <fullName evidence="2">DUF7053 domain-containing protein</fullName>
    </recommendedName>
</protein>
<dbReference type="AlphaFoldDB" id="A0A9P1GU77"/>